<dbReference type="AlphaFoldDB" id="A0A8T2UPD8"/>
<gene>
    <name evidence="2" type="ORF">KP509_06G073300</name>
</gene>
<evidence type="ECO:0000313" key="2">
    <source>
        <dbReference type="EMBL" id="KAH7435643.1"/>
    </source>
</evidence>
<name>A0A8T2UPD8_CERRI</name>
<evidence type="ECO:0000313" key="3">
    <source>
        <dbReference type="Proteomes" id="UP000825935"/>
    </source>
</evidence>
<dbReference type="PANTHER" id="PTHR33132">
    <property type="entry name" value="OSJNBB0118P14.9 PROTEIN"/>
    <property type="match status" value="1"/>
</dbReference>
<evidence type="ECO:0000256" key="1">
    <source>
        <dbReference type="SAM" id="MobiDB-lite"/>
    </source>
</evidence>
<organism evidence="2 3">
    <name type="scientific">Ceratopteris richardii</name>
    <name type="common">Triangle waterfern</name>
    <dbReference type="NCBI Taxonomy" id="49495"/>
    <lineage>
        <taxon>Eukaryota</taxon>
        <taxon>Viridiplantae</taxon>
        <taxon>Streptophyta</taxon>
        <taxon>Embryophyta</taxon>
        <taxon>Tracheophyta</taxon>
        <taxon>Polypodiopsida</taxon>
        <taxon>Polypodiidae</taxon>
        <taxon>Polypodiales</taxon>
        <taxon>Pteridineae</taxon>
        <taxon>Pteridaceae</taxon>
        <taxon>Parkerioideae</taxon>
        <taxon>Ceratopteris</taxon>
    </lineage>
</organism>
<accession>A0A8T2UPD8</accession>
<dbReference type="EMBL" id="CM035411">
    <property type="protein sequence ID" value="KAH7435643.1"/>
    <property type="molecule type" value="Genomic_DNA"/>
</dbReference>
<feature type="compositionally biased region" description="Low complexity" evidence="1">
    <location>
        <begin position="86"/>
        <end position="99"/>
    </location>
</feature>
<keyword evidence="3" id="KW-1185">Reference proteome</keyword>
<protein>
    <submittedName>
        <fullName evidence="2">Uncharacterized protein</fullName>
    </submittedName>
</protein>
<dbReference type="Proteomes" id="UP000825935">
    <property type="component" value="Chromosome 6"/>
</dbReference>
<dbReference type="OrthoDB" id="1931102at2759"/>
<sequence length="107" mass="11654">MRVSFTTAPADAGDLKMPKKSAMVKTKQRRIPGRHITFAPYPTFYSFSAEMPPSPSSSPVTACNSKVCLCAPTTHPGSFRCRLHRSSSFSKTASPSTSSARREKKIS</sequence>
<feature type="region of interest" description="Disordered" evidence="1">
    <location>
        <begin position="84"/>
        <end position="107"/>
    </location>
</feature>
<comment type="caution">
    <text evidence="2">The sequence shown here is derived from an EMBL/GenBank/DDBJ whole genome shotgun (WGS) entry which is preliminary data.</text>
</comment>
<proteinExistence type="predicted"/>
<reference evidence="2" key="1">
    <citation type="submission" date="2021-08" db="EMBL/GenBank/DDBJ databases">
        <title>WGS assembly of Ceratopteris richardii.</title>
        <authorList>
            <person name="Marchant D.B."/>
            <person name="Chen G."/>
            <person name="Jenkins J."/>
            <person name="Shu S."/>
            <person name="Leebens-Mack J."/>
            <person name="Grimwood J."/>
            <person name="Schmutz J."/>
            <person name="Soltis P."/>
            <person name="Soltis D."/>
            <person name="Chen Z.-H."/>
        </authorList>
    </citation>
    <scope>NUCLEOTIDE SEQUENCE</scope>
    <source>
        <strain evidence="2">Whitten #5841</strain>
        <tissue evidence="2">Leaf</tissue>
    </source>
</reference>
<dbReference type="PANTHER" id="PTHR33132:SF135">
    <property type="entry name" value="OS02G0799700 PROTEIN"/>
    <property type="match status" value="1"/>
</dbReference>